<reference evidence="3" key="1">
    <citation type="journal article" date="2014" name="Science">
        <title>Ancient hybridizations among the ancestral genomes of bread wheat.</title>
        <authorList>
            <consortium name="International Wheat Genome Sequencing Consortium,"/>
            <person name="Marcussen T."/>
            <person name="Sandve S.R."/>
            <person name="Heier L."/>
            <person name="Spannagl M."/>
            <person name="Pfeifer M."/>
            <person name="Jakobsen K.S."/>
            <person name="Wulff B.B."/>
            <person name="Steuernagel B."/>
            <person name="Mayer K.F."/>
            <person name="Olsen O.A."/>
        </authorList>
    </citation>
    <scope>NUCLEOTIDE SEQUENCE [LARGE SCALE GENOMIC DNA]</scope>
    <source>
        <strain evidence="3">cv. AL8/78</strain>
    </source>
</reference>
<evidence type="ECO:0000256" key="1">
    <source>
        <dbReference type="SAM" id="MobiDB-lite"/>
    </source>
</evidence>
<feature type="compositionally biased region" description="Low complexity" evidence="1">
    <location>
        <begin position="51"/>
        <end position="64"/>
    </location>
</feature>
<evidence type="ECO:0000313" key="3">
    <source>
        <dbReference type="Proteomes" id="UP000015105"/>
    </source>
</evidence>
<feature type="compositionally biased region" description="Low complexity" evidence="1">
    <location>
        <begin position="18"/>
        <end position="27"/>
    </location>
</feature>
<sequence>DRTSSRSLFLSSPKTHAPLLPLPQLGLPLPPSPCSRPLHLAPGAPAPPRPLAMQASPQKRASAPAPAPPGSSHAQRRTSMEPASPSSTLHTRKVSATGRGRPGRQRARRPAAHPGAYKHMPMVHLPLELKISLH</sequence>
<proteinExistence type="predicted"/>
<evidence type="ECO:0000313" key="2">
    <source>
        <dbReference type="EnsemblPlants" id="AET6Gv20479200.6"/>
    </source>
</evidence>
<feature type="region of interest" description="Disordered" evidence="1">
    <location>
        <begin position="1"/>
        <end position="125"/>
    </location>
</feature>
<feature type="compositionally biased region" description="Polar residues" evidence="1">
    <location>
        <begin position="1"/>
        <end position="14"/>
    </location>
</feature>
<dbReference type="EnsemblPlants" id="AET6Gv20479200.6">
    <property type="protein sequence ID" value="AET6Gv20479200.6"/>
    <property type="gene ID" value="AET6Gv20479200"/>
</dbReference>
<reference evidence="3" key="2">
    <citation type="journal article" date="2017" name="Nat. Plants">
        <title>The Aegilops tauschii genome reveals multiple impacts of transposons.</title>
        <authorList>
            <person name="Zhao G."/>
            <person name="Zou C."/>
            <person name="Li K."/>
            <person name="Wang K."/>
            <person name="Li T."/>
            <person name="Gao L."/>
            <person name="Zhang X."/>
            <person name="Wang H."/>
            <person name="Yang Z."/>
            <person name="Liu X."/>
            <person name="Jiang W."/>
            <person name="Mao L."/>
            <person name="Kong X."/>
            <person name="Jiao Y."/>
            <person name="Jia J."/>
        </authorList>
    </citation>
    <scope>NUCLEOTIDE SEQUENCE [LARGE SCALE GENOMIC DNA]</scope>
    <source>
        <strain evidence="3">cv. AL8/78</strain>
    </source>
</reference>
<reference evidence="2" key="3">
    <citation type="journal article" date="2017" name="Nature">
        <title>Genome sequence of the progenitor of the wheat D genome Aegilops tauschii.</title>
        <authorList>
            <person name="Luo M.C."/>
            <person name="Gu Y.Q."/>
            <person name="Puiu D."/>
            <person name="Wang H."/>
            <person name="Twardziok S.O."/>
            <person name="Deal K.R."/>
            <person name="Huo N."/>
            <person name="Zhu T."/>
            <person name="Wang L."/>
            <person name="Wang Y."/>
            <person name="McGuire P.E."/>
            <person name="Liu S."/>
            <person name="Long H."/>
            <person name="Ramasamy R.K."/>
            <person name="Rodriguez J.C."/>
            <person name="Van S.L."/>
            <person name="Yuan L."/>
            <person name="Wang Z."/>
            <person name="Xia Z."/>
            <person name="Xiao L."/>
            <person name="Anderson O.D."/>
            <person name="Ouyang S."/>
            <person name="Liang Y."/>
            <person name="Zimin A.V."/>
            <person name="Pertea G."/>
            <person name="Qi P."/>
            <person name="Bennetzen J.L."/>
            <person name="Dai X."/>
            <person name="Dawson M.W."/>
            <person name="Muller H.G."/>
            <person name="Kugler K."/>
            <person name="Rivarola-Duarte L."/>
            <person name="Spannagl M."/>
            <person name="Mayer K.F.X."/>
            <person name="Lu F.H."/>
            <person name="Bevan M.W."/>
            <person name="Leroy P."/>
            <person name="Li P."/>
            <person name="You F.M."/>
            <person name="Sun Q."/>
            <person name="Liu Z."/>
            <person name="Lyons E."/>
            <person name="Wicker T."/>
            <person name="Salzberg S.L."/>
            <person name="Devos K.M."/>
            <person name="Dvorak J."/>
        </authorList>
    </citation>
    <scope>NUCLEOTIDE SEQUENCE [LARGE SCALE GENOMIC DNA]</scope>
    <source>
        <strain evidence="2">cv. AL8/78</strain>
    </source>
</reference>
<feature type="compositionally biased region" description="Basic residues" evidence="1">
    <location>
        <begin position="101"/>
        <end position="111"/>
    </location>
</feature>
<keyword evidence="3" id="KW-1185">Reference proteome</keyword>
<protein>
    <submittedName>
        <fullName evidence="2">Uncharacterized protein</fullName>
    </submittedName>
</protein>
<dbReference type="Gramene" id="AET6Gv20479200.6">
    <property type="protein sequence ID" value="AET6Gv20479200.6"/>
    <property type="gene ID" value="AET6Gv20479200"/>
</dbReference>
<dbReference type="AlphaFoldDB" id="A0A453NU18"/>
<dbReference type="Proteomes" id="UP000015105">
    <property type="component" value="Chromosome 6D"/>
</dbReference>
<name>A0A453NU18_AEGTS</name>
<organism evidence="2 3">
    <name type="scientific">Aegilops tauschii subsp. strangulata</name>
    <name type="common">Goatgrass</name>
    <dbReference type="NCBI Taxonomy" id="200361"/>
    <lineage>
        <taxon>Eukaryota</taxon>
        <taxon>Viridiplantae</taxon>
        <taxon>Streptophyta</taxon>
        <taxon>Embryophyta</taxon>
        <taxon>Tracheophyta</taxon>
        <taxon>Spermatophyta</taxon>
        <taxon>Magnoliopsida</taxon>
        <taxon>Liliopsida</taxon>
        <taxon>Poales</taxon>
        <taxon>Poaceae</taxon>
        <taxon>BOP clade</taxon>
        <taxon>Pooideae</taxon>
        <taxon>Triticodae</taxon>
        <taxon>Triticeae</taxon>
        <taxon>Triticinae</taxon>
        <taxon>Aegilops</taxon>
    </lineage>
</organism>
<reference evidence="2" key="5">
    <citation type="journal article" date="2021" name="G3 (Bethesda)">
        <title>Aegilops tauschii genome assembly Aet v5.0 features greater sequence contiguity and improved annotation.</title>
        <authorList>
            <person name="Wang L."/>
            <person name="Zhu T."/>
            <person name="Rodriguez J.C."/>
            <person name="Deal K.R."/>
            <person name="Dubcovsky J."/>
            <person name="McGuire P.E."/>
            <person name="Lux T."/>
            <person name="Spannagl M."/>
            <person name="Mayer K.F.X."/>
            <person name="Baldrich P."/>
            <person name="Meyers B.C."/>
            <person name="Huo N."/>
            <person name="Gu Y.Q."/>
            <person name="Zhou H."/>
            <person name="Devos K.M."/>
            <person name="Bennetzen J.L."/>
            <person name="Unver T."/>
            <person name="Budak H."/>
            <person name="Gulick P.J."/>
            <person name="Galiba G."/>
            <person name="Kalapos B."/>
            <person name="Nelson D.R."/>
            <person name="Li P."/>
            <person name="You F.M."/>
            <person name="Luo M.C."/>
            <person name="Dvorak J."/>
        </authorList>
    </citation>
    <scope>NUCLEOTIDE SEQUENCE [LARGE SCALE GENOMIC DNA]</scope>
    <source>
        <strain evidence="2">cv. AL8/78</strain>
    </source>
</reference>
<reference evidence="2" key="4">
    <citation type="submission" date="2019-03" db="UniProtKB">
        <authorList>
            <consortium name="EnsemblPlants"/>
        </authorList>
    </citation>
    <scope>IDENTIFICATION</scope>
</reference>
<accession>A0A453NU18</accession>